<dbReference type="GeneID" id="30172932"/>
<feature type="compositionally biased region" description="Low complexity" evidence="2">
    <location>
        <begin position="301"/>
        <end position="310"/>
    </location>
</feature>
<feature type="compositionally biased region" description="Basic and acidic residues" evidence="2">
    <location>
        <begin position="314"/>
        <end position="327"/>
    </location>
</feature>
<reference evidence="4" key="1">
    <citation type="submission" date="2013-07" db="EMBL/GenBank/DDBJ databases">
        <title>The Genome Sequence of Cryptococcus pinus CBS10737.</title>
        <authorList>
            <consortium name="The Broad Institute Genome Sequencing Platform"/>
            <person name="Cuomo C."/>
            <person name="Litvintseva A."/>
            <person name="Chen Y."/>
            <person name="Heitman J."/>
            <person name="Sun S."/>
            <person name="Springer D."/>
            <person name="Dromer F."/>
            <person name="Young S.K."/>
            <person name="Zeng Q."/>
            <person name="Gargeya S."/>
            <person name="Fitzgerald M."/>
            <person name="Abouelleil A."/>
            <person name="Alvarado L."/>
            <person name="Berlin A.M."/>
            <person name="Chapman S.B."/>
            <person name="Dewar J."/>
            <person name="Goldberg J."/>
            <person name="Griggs A."/>
            <person name="Gujja S."/>
            <person name="Hansen M."/>
            <person name="Howarth C."/>
            <person name="Imamovic A."/>
            <person name="Larimer J."/>
            <person name="McCowan C."/>
            <person name="Murphy C."/>
            <person name="Pearson M."/>
            <person name="Priest M."/>
            <person name="Roberts A."/>
            <person name="Saif S."/>
            <person name="Shea T."/>
            <person name="Sykes S."/>
            <person name="Wortman J."/>
            <person name="Nusbaum C."/>
            <person name="Birren B."/>
        </authorList>
    </citation>
    <scope>NUCLEOTIDE SEQUENCE [LARGE SCALE GENOMIC DNA]</scope>
    <source>
        <strain evidence="4">CBS 10737</strain>
    </source>
</reference>
<dbReference type="GO" id="GO:0016192">
    <property type="term" value="P:vesicle-mediated transport"/>
    <property type="evidence" value="ECO:0007669"/>
    <property type="project" value="InterPro"/>
</dbReference>
<reference evidence="5" key="4">
    <citation type="submission" date="2024-02" db="EMBL/GenBank/DDBJ databases">
        <title>Comparative genomics of Cryptococcus and Kwoniella reveals pathogenesis evolution and contrasting modes of karyotype evolution via chromosome fusion or intercentromeric recombination.</title>
        <authorList>
            <person name="Coelho M.A."/>
            <person name="David-Palma M."/>
            <person name="Shea T."/>
            <person name="Bowers K."/>
            <person name="McGinley-Smith S."/>
            <person name="Mohammad A.W."/>
            <person name="Gnirke A."/>
            <person name="Yurkov A.M."/>
            <person name="Nowrousian M."/>
            <person name="Sun S."/>
            <person name="Cuomo C.A."/>
            <person name="Heitman J."/>
        </authorList>
    </citation>
    <scope>NUCLEOTIDE SEQUENCE</scope>
    <source>
        <strain evidence="5">CBS 10737</strain>
    </source>
</reference>
<dbReference type="PANTHER" id="PTHR13056:SF0">
    <property type="entry name" value="VACUOLAR FUSION PROTEIN CCZ1 HOMOLOG-RELATED"/>
    <property type="match status" value="1"/>
</dbReference>
<feature type="region of interest" description="Disordered" evidence="2">
    <location>
        <begin position="299"/>
        <end position="327"/>
    </location>
</feature>
<dbReference type="EMBL" id="CP144523">
    <property type="protein sequence ID" value="WWC69922.1"/>
    <property type="molecule type" value="Genomic_DNA"/>
</dbReference>
<dbReference type="InterPro" id="IPR013176">
    <property type="entry name" value="Ccz1"/>
</dbReference>
<sequence length="579" mass="63903">MPPHTASPGPSKIIPASLSHFVIFNPTIKPDIPRTDNKDEDDDIKEAAQILFYTSREAGGVSRDKMLRQVGLAKGLMGFANMLVDSTDKYTSIHGNRSRMLIYTPESDFYIYVCINLSHLDNEKSDPITHSQGISDHNLIDGLARGYEDFRLLNGPLRSHQIPSAALSDTLDRYFTRFAFQFESTYLTSPSLSDWVGGYPRSSIPEDTFENYRSPVKGSLLIVGPDGPLYQDDEADPALVRYMHNLVKATIPPPALPSVPAKEDRQTLGFGLNLGIGRRTQTSRTGSWTTLGGWVPELRRVSTPSRSSTPPVVPKDETPKRSEEEAKSKWGFGLGGLSDAVGNVGTVFGLGKSTTTPIRSEDNVQKDSLIIIKNEQAPSESENLAVDTSPVPHHVEQSLIAVAELEDAVEPDEDIEWEGRNLWIKIGGKDDYEKRRSCWIIRNNILVAIAFPLHAPPPYNLPSAKATIKLFSKLSKIISVEDRPIHQNTCIALIGQDRISEGEFDTISDQSLIQLKSTLESPPFVTEILAKSTTSRFLVAKKTEQQSLYMKIGAEDASLTDADYAVRTFSRTHAPPSGV</sequence>
<dbReference type="PANTHER" id="PTHR13056">
    <property type="entry name" value="VACUOLAR FUSION PROTEIN CCZ1 HOMOLOG-RELATED"/>
    <property type="match status" value="1"/>
</dbReference>
<dbReference type="AlphaFoldDB" id="A0A1B9I3C9"/>
<feature type="domain" description="CCZ1/INTU/HSP4 first Longin" evidence="3">
    <location>
        <begin position="38"/>
        <end position="141"/>
    </location>
</feature>
<dbReference type="OrthoDB" id="240546at2759"/>
<dbReference type="RefSeq" id="XP_019011251.1">
    <property type="nucleotide sequence ID" value="XM_019156293.1"/>
</dbReference>
<reference evidence="4" key="3">
    <citation type="submission" date="2016-07" db="EMBL/GenBank/DDBJ databases">
        <title>Evolution of pathogenesis and genome organization in the Tremellales.</title>
        <authorList>
            <person name="Cuomo C."/>
            <person name="Litvintseva A."/>
            <person name="Heitman J."/>
            <person name="Chen Y."/>
            <person name="Sun S."/>
            <person name="Springer D."/>
            <person name="Dromer F."/>
            <person name="Young S."/>
            <person name="Zeng Q."/>
            <person name="Chapman S."/>
            <person name="Gujja S."/>
            <person name="Saif S."/>
            <person name="Birren B."/>
        </authorList>
    </citation>
    <scope>NUCLEOTIDE SEQUENCE</scope>
    <source>
        <strain evidence="4">CBS 10737</strain>
    </source>
</reference>
<dbReference type="Proteomes" id="UP000094020">
    <property type="component" value="Chromosome 5"/>
</dbReference>
<evidence type="ECO:0000256" key="1">
    <source>
        <dbReference type="ARBA" id="ARBA00005352"/>
    </source>
</evidence>
<reference evidence="5" key="2">
    <citation type="submission" date="2013-07" db="EMBL/GenBank/DDBJ databases">
        <authorList>
            <consortium name="The Broad Institute Genome Sequencing Platform"/>
            <person name="Cuomo C."/>
            <person name="Litvintseva A."/>
            <person name="Chen Y."/>
            <person name="Heitman J."/>
            <person name="Sun S."/>
            <person name="Springer D."/>
            <person name="Dromer F."/>
            <person name="Young S.K."/>
            <person name="Zeng Q."/>
            <person name="Gargeya S."/>
            <person name="Fitzgerald M."/>
            <person name="Abouelleil A."/>
            <person name="Alvarado L."/>
            <person name="Berlin A.M."/>
            <person name="Chapman S.B."/>
            <person name="Dewar J."/>
            <person name="Goldberg J."/>
            <person name="Griggs A."/>
            <person name="Gujja S."/>
            <person name="Hansen M."/>
            <person name="Howarth C."/>
            <person name="Imamovic A."/>
            <person name="Larimer J."/>
            <person name="McCowan C."/>
            <person name="Murphy C."/>
            <person name="Pearson M."/>
            <person name="Priest M."/>
            <person name="Roberts A."/>
            <person name="Saif S."/>
            <person name="Shea T."/>
            <person name="Sykes S."/>
            <person name="Wortman J."/>
            <person name="Nusbaum C."/>
            <person name="Birren B."/>
        </authorList>
    </citation>
    <scope>NUCLEOTIDE SEQUENCE</scope>
    <source>
        <strain evidence="5">CBS 10737</strain>
    </source>
</reference>
<dbReference type="STRING" id="1296096.A0A1B9I3C9"/>
<protein>
    <recommendedName>
        <fullName evidence="3">CCZ1/INTU/HSP4 first Longin domain-containing protein</fullName>
    </recommendedName>
</protein>
<evidence type="ECO:0000313" key="5">
    <source>
        <dbReference type="EMBL" id="WWC69922.1"/>
    </source>
</evidence>
<keyword evidence="6" id="KW-1185">Reference proteome</keyword>
<dbReference type="EMBL" id="KI894011">
    <property type="protein sequence ID" value="OCF50032.1"/>
    <property type="molecule type" value="Genomic_DNA"/>
</dbReference>
<evidence type="ECO:0000313" key="6">
    <source>
        <dbReference type="Proteomes" id="UP000094020"/>
    </source>
</evidence>
<proteinExistence type="inferred from homology"/>
<comment type="similarity">
    <text evidence="1">Belongs to the CCZ1 family.</text>
</comment>
<accession>A0A1B9I3C9</accession>
<dbReference type="Pfam" id="PF19031">
    <property type="entry name" value="Intu_longin_1"/>
    <property type="match status" value="1"/>
</dbReference>
<evidence type="ECO:0000313" key="4">
    <source>
        <dbReference type="EMBL" id="OCF50032.1"/>
    </source>
</evidence>
<organism evidence="4">
    <name type="scientific">Kwoniella pini CBS 10737</name>
    <dbReference type="NCBI Taxonomy" id="1296096"/>
    <lineage>
        <taxon>Eukaryota</taxon>
        <taxon>Fungi</taxon>
        <taxon>Dikarya</taxon>
        <taxon>Basidiomycota</taxon>
        <taxon>Agaricomycotina</taxon>
        <taxon>Tremellomycetes</taxon>
        <taxon>Tremellales</taxon>
        <taxon>Cryptococcaceae</taxon>
        <taxon>Kwoniella</taxon>
    </lineage>
</organism>
<name>A0A1B9I3C9_9TREE</name>
<dbReference type="InterPro" id="IPR043987">
    <property type="entry name" value="CCZ1/INTU/HSP4_longin_1"/>
</dbReference>
<evidence type="ECO:0000259" key="3">
    <source>
        <dbReference type="Pfam" id="PF19031"/>
    </source>
</evidence>
<evidence type="ECO:0000256" key="2">
    <source>
        <dbReference type="SAM" id="MobiDB-lite"/>
    </source>
</evidence>
<dbReference type="GO" id="GO:0035658">
    <property type="term" value="C:Mon1-Ccz1 complex"/>
    <property type="evidence" value="ECO:0007669"/>
    <property type="project" value="InterPro"/>
</dbReference>
<dbReference type="KEGG" id="kpin:30172932"/>
<gene>
    <name evidence="4" type="ORF">I206_04563</name>
    <name evidence="5" type="ORF">I206_103866</name>
</gene>